<keyword evidence="1" id="KW-1133">Transmembrane helix</keyword>
<proteinExistence type="predicted"/>
<dbReference type="AlphaFoldDB" id="A0A8H4P354"/>
<dbReference type="EMBL" id="JAADJG010000024">
    <property type="protein sequence ID" value="KAF4457410.1"/>
    <property type="molecule type" value="Genomic_DNA"/>
</dbReference>
<dbReference type="OrthoDB" id="5023592at2759"/>
<organism evidence="2 3">
    <name type="scientific">Fusarium austroafricanum</name>
    <dbReference type="NCBI Taxonomy" id="2364996"/>
    <lineage>
        <taxon>Eukaryota</taxon>
        <taxon>Fungi</taxon>
        <taxon>Dikarya</taxon>
        <taxon>Ascomycota</taxon>
        <taxon>Pezizomycotina</taxon>
        <taxon>Sordariomycetes</taxon>
        <taxon>Hypocreomycetidae</taxon>
        <taxon>Hypocreales</taxon>
        <taxon>Nectriaceae</taxon>
        <taxon>Fusarium</taxon>
        <taxon>Fusarium concolor species complex</taxon>
    </lineage>
</organism>
<keyword evidence="1" id="KW-0472">Membrane</keyword>
<name>A0A8H4P354_9HYPO</name>
<dbReference type="Proteomes" id="UP000605986">
    <property type="component" value="Unassembled WGS sequence"/>
</dbReference>
<evidence type="ECO:0000313" key="3">
    <source>
        <dbReference type="Proteomes" id="UP000605986"/>
    </source>
</evidence>
<reference evidence="2" key="1">
    <citation type="submission" date="2020-01" db="EMBL/GenBank/DDBJ databases">
        <title>Identification and distribution of gene clusters putatively required for synthesis of sphingolipid metabolism inhibitors in phylogenetically diverse species of the filamentous fungus Fusarium.</title>
        <authorList>
            <person name="Kim H.-S."/>
            <person name="Busman M."/>
            <person name="Brown D.W."/>
            <person name="Divon H."/>
            <person name="Uhlig S."/>
            <person name="Proctor R.H."/>
        </authorList>
    </citation>
    <scope>NUCLEOTIDE SEQUENCE</scope>
    <source>
        <strain evidence="2">NRRL 53441</strain>
    </source>
</reference>
<sequence>MEPRKLHDSDEADAKPFPTEATGHLLAIKIFIAIQIIIGWKTKGKRMLIFTREKSTAAALHEKLEATTVLSQNLSLWSDSSIPSTILRDFDTPNNTSDVLIMTPANIGQVHPVGTPSDASVMGIMFDIPESYSQYQQVTSCLGNSFWSHSYIFGTLDRTSDQRLHRQMVESKINREELYPASIEGELRLICAYYDAAHEIGHKWSRYPRTRVHWTYWETEELFLECSFYFAVGKFLRKYPESWSKFNSDTMEHIAES</sequence>
<protein>
    <recommendedName>
        <fullName evidence="4">Helicase C-terminal domain-containing protein</fullName>
    </recommendedName>
</protein>
<comment type="caution">
    <text evidence="2">The sequence shown here is derived from an EMBL/GenBank/DDBJ whole genome shotgun (WGS) entry which is preliminary data.</text>
</comment>
<evidence type="ECO:0000313" key="2">
    <source>
        <dbReference type="EMBL" id="KAF4457410.1"/>
    </source>
</evidence>
<evidence type="ECO:0008006" key="4">
    <source>
        <dbReference type="Google" id="ProtNLM"/>
    </source>
</evidence>
<feature type="transmembrane region" description="Helical" evidence="1">
    <location>
        <begin position="21"/>
        <end position="40"/>
    </location>
</feature>
<gene>
    <name evidence="2" type="ORF">F53441_651</name>
</gene>
<evidence type="ECO:0000256" key="1">
    <source>
        <dbReference type="SAM" id="Phobius"/>
    </source>
</evidence>
<keyword evidence="3" id="KW-1185">Reference proteome</keyword>
<keyword evidence="1" id="KW-0812">Transmembrane</keyword>
<accession>A0A8H4P354</accession>